<feature type="compositionally biased region" description="Polar residues" evidence="1">
    <location>
        <begin position="332"/>
        <end position="347"/>
    </location>
</feature>
<gene>
    <name evidence="2" type="ORF">B0H66DRAFT_544603</name>
</gene>
<name>A0AAE0IU86_9PEZI</name>
<feature type="region of interest" description="Disordered" evidence="1">
    <location>
        <begin position="93"/>
        <end position="117"/>
    </location>
</feature>
<reference evidence="2" key="1">
    <citation type="journal article" date="2023" name="Mol. Phylogenet. Evol.">
        <title>Genome-scale phylogeny and comparative genomics of the fungal order Sordariales.</title>
        <authorList>
            <person name="Hensen N."/>
            <person name="Bonometti L."/>
            <person name="Westerberg I."/>
            <person name="Brannstrom I.O."/>
            <person name="Guillou S."/>
            <person name="Cros-Aarteil S."/>
            <person name="Calhoun S."/>
            <person name="Haridas S."/>
            <person name="Kuo A."/>
            <person name="Mondo S."/>
            <person name="Pangilinan J."/>
            <person name="Riley R."/>
            <person name="LaButti K."/>
            <person name="Andreopoulos B."/>
            <person name="Lipzen A."/>
            <person name="Chen C."/>
            <person name="Yan M."/>
            <person name="Daum C."/>
            <person name="Ng V."/>
            <person name="Clum A."/>
            <person name="Steindorff A."/>
            <person name="Ohm R.A."/>
            <person name="Martin F."/>
            <person name="Silar P."/>
            <person name="Natvig D.O."/>
            <person name="Lalanne C."/>
            <person name="Gautier V."/>
            <person name="Ament-Velasquez S.L."/>
            <person name="Kruys A."/>
            <person name="Hutchinson M.I."/>
            <person name="Powell A.J."/>
            <person name="Barry K."/>
            <person name="Miller A.N."/>
            <person name="Grigoriev I.V."/>
            <person name="Debuchy R."/>
            <person name="Gladieux P."/>
            <person name="Hiltunen Thoren M."/>
            <person name="Johannesson H."/>
        </authorList>
    </citation>
    <scope>NUCLEOTIDE SEQUENCE</scope>
    <source>
        <strain evidence="2">CBS 118394</strain>
    </source>
</reference>
<keyword evidence="3" id="KW-1185">Reference proteome</keyword>
<dbReference type="EMBL" id="JAUEDM010000001">
    <property type="protein sequence ID" value="KAK3330681.1"/>
    <property type="molecule type" value="Genomic_DNA"/>
</dbReference>
<organism evidence="2 3">
    <name type="scientific">Apodospora peruviana</name>
    <dbReference type="NCBI Taxonomy" id="516989"/>
    <lineage>
        <taxon>Eukaryota</taxon>
        <taxon>Fungi</taxon>
        <taxon>Dikarya</taxon>
        <taxon>Ascomycota</taxon>
        <taxon>Pezizomycotina</taxon>
        <taxon>Sordariomycetes</taxon>
        <taxon>Sordariomycetidae</taxon>
        <taxon>Sordariales</taxon>
        <taxon>Lasiosphaeriaceae</taxon>
        <taxon>Apodospora</taxon>
    </lineage>
</organism>
<evidence type="ECO:0000256" key="1">
    <source>
        <dbReference type="SAM" id="MobiDB-lite"/>
    </source>
</evidence>
<reference evidence="2" key="2">
    <citation type="submission" date="2023-06" db="EMBL/GenBank/DDBJ databases">
        <authorList>
            <consortium name="Lawrence Berkeley National Laboratory"/>
            <person name="Haridas S."/>
            <person name="Hensen N."/>
            <person name="Bonometti L."/>
            <person name="Westerberg I."/>
            <person name="Brannstrom I.O."/>
            <person name="Guillou S."/>
            <person name="Cros-Aarteil S."/>
            <person name="Calhoun S."/>
            <person name="Kuo A."/>
            <person name="Mondo S."/>
            <person name="Pangilinan J."/>
            <person name="Riley R."/>
            <person name="Labutti K."/>
            <person name="Andreopoulos B."/>
            <person name="Lipzen A."/>
            <person name="Chen C."/>
            <person name="Yanf M."/>
            <person name="Daum C."/>
            <person name="Ng V."/>
            <person name="Clum A."/>
            <person name="Steindorff A."/>
            <person name="Ohm R."/>
            <person name="Martin F."/>
            <person name="Silar P."/>
            <person name="Natvig D."/>
            <person name="Lalanne C."/>
            <person name="Gautier V."/>
            <person name="Ament-Velasquez S.L."/>
            <person name="Kruys A."/>
            <person name="Hutchinson M.I."/>
            <person name="Powell A.J."/>
            <person name="Barry K."/>
            <person name="Miller A.N."/>
            <person name="Grigoriev I.V."/>
            <person name="Debuchy R."/>
            <person name="Gladieux P."/>
            <person name="Thoren M.H."/>
            <person name="Johannesson H."/>
        </authorList>
    </citation>
    <scope>NUCLEOTIDE SEQUENCE</scope>
    <source>
        <strain evidence="2">CBS 118394</strain>
    </source>
</reference>
<proteinExistence type="predicted"/>
<sequence length="467" mass="51559">MWAKLHCCFLKTTKAQLIPVPTSNITEAIDLILSQKEDSYSFLLKTSCRFYETTPIGSREYLSLGLYDAMFSRLVGRSVRWLTGIISPVAYSNSSTEKQDDGNDTDATYDTDDDEHHGPYEATVLDVLVVKAMLTKALNLPPEIVDSIVDLAEYWPHTTTEISYVDQPGEAVSQGVPFRGRTTENAANPWARRVGGGTKDITGGRPDTENQFLLRSIPLGFIRSPYSTPDELEKPAHARPVQEEFEPEDFQNLIASPVPTITHPCRKIVFTIVSHDQGWGGHYGERGTYRNSWTWFEAGLERCIKTSTTTTTPTNVDNAVASGSTSGSSASDQSKPTPSFSPSNLGTISPEIVRSPGPNGTEVFSFNHPLAPREEAKIHCNVTVDSEMREHRVVWSYTDDVRPTPDDDPDSPAVLALAASGRGKATGDGEFVRNLKLGDVVTVWAMARFPGWSNHIERVKVEVHWVV</sequence>
<dbReference type="AlphaFoldDB" id="A0AAE0IU86"/>
<feature type="compositionally biased region" description="Low complexity" evidence="1">
    <location>
        <begin position="321"/>
        <end position="331"/>
    </location>
</feature>
<accession>A0AAE0IU86</accession>
<comment type="caution">
    <text evidence="2">The sequence shown here is derived from an EMBL/GenBank/DDBJ whole genome shotgun (WGS) entry which is preliminary data.</text>
</comment>
<feature type="compositionally biased region" description="Acidic residues" evidence="1">
    <location>
        <begin position="102"/>
        <end position="113"/>
    </location>
</feature>
<protein>
    <submittedName>
        <fullName evidence="2">Uncharacterized protein</fullName>
    </submittedName>
</protein>
<feature type="region of interest" description="Disordered" evidence="1">
    <location>
        <begin position="308"/>
        <end position="360"/>
    </location>
</feature>
<evidence type="ECO:0000313" key="2">
    <source>
        <dbReference type="EMBL" id="KAK3330681.1"/>
    </source>
</evidence>
<dbReference type="Proteomes" id="UP001283341">
    <property type="component" value="Unassembled WGS sequence"/>
</dbReference>
<evidence type="ECO:0000313" key="3">
    <source>
        <dbReference type="Proteomes" id="UP001283341"/>
    </source>
</evidence>